<evidence type="ECO:0000256" key="3">
    <source>
        <dbReference type="ARBA" id="ARBA00022692"/>
    </source>
</evidence>
<dbReference type="SUPFAM" id="SSF109604">
    <property type="entry name" value="HD-domain/PDEase-like"/>
    <property type="match status" value="1"/>
</dbReference>
<dbReference type="OrthoDB" id="5728337at2"/>
<gene>
    <name evidence="10" type="ORF">SAMN05444394_2273</name>
</gene>
<comment type="subcellular location">
    <subcellularLocation>
        <location evidence="1">Cell membrane</location>
    </subcellularLocation>
</comment>
<accession>A0A1N6EL75</accession>
<evidence type="ECO:0000313" key="11">
    <source>
        <dbReference type="Proteomes" id="UP000185221"/>
    </source>
</evidence>
<keyword evidence="3 8" id="KW-0812">Transmembrane</keyword>
<dbReference type="Gene3D" id="1.10.3210.10">
    <property type="entry name" value="Hypothetical protein af1432"/>
    <property type="match status" value="1"/>
</dbReference>
<keyword evidence="2" id="KW-1003">Cell membrane</keyword>
<evidence type="ECO:0000256" key="7">
    <source>
        <dbReference type="ARBA" id="ARBA00023136"/>
    </source>
</evidence>
<dbReference type="CDD" id="cd00077">
    <property type="entry name" value="HDc"/>
    <property type="match status" value="1"/>
</dbReference>
<dbReference type="GO" id="GO:0051607">
    <property type="term" value="P:defense response to virus"/>
    <property type="evidence" value="ECO:0007669"/>
    <property type="project" value="UniProtKB-KW"/>
</dbReference>
<dbReference type="Proteomes" id="UP000185221">
    <property type="component" value="Unassembled WGS sequence"/>
</dbReference>
<dbReference type="Pfam" id="PF18967">
    <property type="entry name" value="PycTM"/>
    <property type="match status" value="1"/>
</dbReference>
<dbReference type="AlphaFoldDB" id="A0A1N6EL75"/>
<keyword evidence="7 8" id="KW-0472">Membrane</keyword>
<dbReference type="InterPro" id="IPR043760">
    <property type="entry name" value="PycTM_dom"/>
</dbReference>
<dbReference type="EMBL" id="FSRC01000001">
    <property type="protein sequence ID" value="SIN83740.1"/>
    <property type="molecule type" value="Genomic_DNA"/>
</dbReference>
<keyword evidence="4" id="KW-0547">Nucleotide-binding</keyword>
<feature type="transmembrane region" description="Helical" evidence="8">
    <location>
        <begin position="266"/>
        <end position="289"/>
    </location>
</feature>
<evidence type="ECO:0000313" key="10">
    <source>
        <dbReference type="EMBL" id="SIN83740.1"/>
    </source>
</evidence>
<evidence type="ECO:0000256" key="4">
    <source>
        <dbReference type="ARBA" id="ARBA00022741"/>
    </source>
</evidence>
<evidence type="ECO:0000256" key="6">
    <source>
        <dbReference type="ARBA" id="ARBA00023118"/>
    </source>
</evidence>
<dbReference type="STRING" id="226505.SAMN05444394_2273"/>
<evidence type="ECO:0000256" key="8">
    <source>
        <dbReference type="SAM" id="Phobius"/>
    </source>
</evidence>
<dbReference type="InterPro" id="IPR003607">
    <property type="entry name" value="HD/PDEase_dom"/>
</dbReference>
<name>A0A1N6EL75_9BACT</name>
<protein>
    <recommendedName>
        <fullName evidence="9">Pycsar effector protein domain-containing protein</fullName>
    </recommendedName>
</protein>
<evidence type="ECO:0000256" key="1">
    <source>
        <dbReference type="ARBA" id="ARBA00004236"/>
    </source>
</evidence>
<sequence>MDNQLKKFESWMREMFANRQMPEVCYHNLDHTLLIVEKVNEIGKYYQLSDQDLEDLFYAGWLHDVGYWDGVAEGHEQQGADLAQNCLTELGLPDERVQRIKSAILATKVPQKPKDLFESIICDSDLYHLSSDLFYEQTLLLRKEKESALGKKIPLEEWLKGTRDFMESHHYHSEYAINHFQPGKEKNKLILEEKIEDAELLAKKKGKKKGKNKKSDRGVETMFRVTSKNHMELSSIADNKANIMISVNSIIISIVVTVLIRKLEEFPNYTIPAILLISTCLGAMVFAILATRPKVTHGSVSEESIGKKESNLLYFGNFYEMSLQEYTSGMHAMIEDGSFLYDSMIRDIYFLGKVLAVKYKLLRKSYNIFMFGFIISILSFLIASIFFEPLQY</sequence>
<reference evidence="11" key="1">
    <citation type="submission" date="2016-11" db="EMBL/GenBank/DDBJ databases">
        <authorList>
            <person name="Varghese N."/>
            <person name="Submissions S."/>
        </authorList>
    </citation>
    <scope>NUCLEOTIDE SEQUENCE [LARGE SCALE GENOMIC DNA]</scope>
    <source>
        <strain evidence="11">DSM 15292</strain>
    </source>
</reference>
<dbReference type="GO" id="GO:0000166">
    <property type="term" value="F:nucleotide binding"/>
    <property type="evidence" value="ECO:0007669"/>
    <property type="project" value="UniProtKB-KW"/>
</dbReference>
<keyword evidence="11" id="KW-1185">Reference proteome</keyword>
<evidence type="ECO:0000259" key="9">
    <source>
        <dbReference type="Pfam" id="PF18967"/>
    </source>
</evidence>
<evidence type="ECO:0000256" key="5">
    <source>
        <dbReference type="ARBA" id="ARBA00022989"/>
    </source>
</evidence>
<dbReference type="GO" id="GO:0005886">
    <property type="term" value="C:plasma membrane"/>
    <property type="evidence" value="ECO:0007669"/>
    <property type="project" value="UniProtKB-SubCell"/>
</dbReference>
<feature type="domain" description="Pycsar effector protein" evidence="9">
    <location>
        <begin position="222"/>
        <end position="382"/>
    </location>
</feature>
<keyword evidence="6" id="KW-0051">Antiviral defense</keyword>
<evidence type="ECO:0000256" key="2">
    <source>
        <dbReference type="ARBA" id="ARBA00022475"/>
    </source>
</evidence>
<feature type="transmembrane region" description="Helical" evidence="8">
    <location>
        <begin position="241"/>
        <end position="260"/>
    </location>
</feature>
<organism evidence="10 11">
    <name type="scientific">Algoriphagus halophilus</name>
    <dbReference type="NCBI Taxonomy" id="226505"/>
    <lineage>
        <taxon>Bacteria</taxon>
        <taxon>Pseudomonadati</taxon>
        <taxon>Bacteroidota</taxon>
        <taxon>Cytophagia</taxon>
        <taxon>Cytophagales</taxon>
        <taxon>Cyclobacteriaceae</taxon>
        <taxon>Algoriphagus</taxon>
    </lineage>
</organism>
<keyword evidence="5 8" id="KW-1133">Transmembrane helix</keyword>
<feature type="transmembrane region" description="Helical" evidence="8">
    <location>
        <begin position="368"/>
        <end position="387"/>
    </location>
</feature>
<proteinExistence type="predicted"/>